<dbReference type="Proteomes" id="UP001501576">
    <property type="component" value="Unassembled WGS sequence"/>
</dbReference>
<sequence length="46" mass="4627">MNVSPSGATIPGVDHHRVSVNGTELQYVAAGGAGSPVLLVHGFPET</sequence>
<accession>A0ABN1EPE3</accession>
<proteinExistence type="predicted"/>
<evidence type="ECO:0000313" key="1">
    <source>
        <dbReference type="EMBL" id="GAA0571060.1"/>
    </source>
</evidence>
<protein>
    <recommendedName>
        <fullName evidence="3">Alpha/beta hydrolase</fullName>
    </recommendedName>
</protein>
<dbReference type="Gene3D" id="3.40.50.1820">
    <property type="entry name" value="alpha/beta hydrolase"/>
    <property type="match status" value="1"/>
</dbReference>
<comment type="caution">
    <text evidence="1">The sequence shown here is derived from an EMBL/GenBank/DDBJ whole genome shotgun (WGS) entry which is preliminary data.</text>
</comment>
<dbReference type="SUPFAM" id="SSF53474">
    <property type="entry name" value="alpha/beta-Hydrolases"/>
    <property type="match status" value="1"/>
</dbReference>
<gene>
    <name evidence="1" type="ORF">GCM10010390_87830</name>
</gene>
<organism evidence="1 2">
    <name type="scientific">Streptomyces mordarskii</name>
    <dbReference type="NCBI Taxonomy" id="1226758"/>
    <lineage>
        <taxon>Bacteria</taxon>
        <taxon>Bacillati</taxon>
        <taxon>Actinomycetota</taxon>
        <taxon>Actinomycetes</taxon>
        <taxon>Kitasatosporales</taxon>
        <taxon>Streptomycetaceae</taxon>
        <taxon>Streptomyces</taxon>
    </lineage>
</organism>
<dbReference type="GeneID" id="97427931"/>
<dbReference type="RefSeq" id="WP_247204187.1">
    <property type="nucleotide sequence ID" value="NZ_BAAABZ010000086.1"/>
</dbReference>
<reference evidence="1 2" key="1">
    <citation type="journal article" date="2019" name="Int. J. Syst. Evol. Microbiol.">
        <title>The Global Catalogue of Microorganisms (GCM) 10K type strain sequencing project: providing services to taxonomists for standard genome sequencing and annotation.</title>
        <authorList>
            <consortium name="The Broad Institute Genomics Platform"/>
            <consortium name="The Broad Institute Genome Sequencing Center for Infectious Disease"/>
            <person name="Wu L."/>
            <person name="Ma J."/>
        </authorList>
    </citation>
    <scope>NUCLEOTIDE SEQUENCE [LARGE SCALE GENOMIC DNA]</scope>
    <source>
        <strain evidence="1 2">JCM 5052</strain>
    </source>
</reference>
<evidence type="ECO:0008006" key="3">
    <source>
        <dbReference type="Google" id="ProtNLM"/>
    </source>
</evidence>
<dbReference type="EMBL" id="BAAABZ010000086">
    <property type="protein sequence ID" value="GAA0571060.1"/>
    <property type="molecule type" value="Genomic_DNA"/>
</dbReference>
<evidence type="ECO:0000313" key="2">
    <source>
        <dbReference type="Proteomes" id="UP001501576"/>
    </source>
</evidence>
<name>A0ABN1EPE3_9ACTN</name>
<keyword evidence="2" id="KW-1185">Reference proteome</keyword>
<dbReference type="InterPro" id="IPR029058">
    <property type="entry name" value="AB_hydrolase_fold"/>
</dbReference>